<reference evidence="4" key="1">
    <citation type="submission" date="2017-12" db="EMBL/GenBank/DDBJ databases">
        <title>Genomic analysis of Paracoccus sp. CBA4604.</title>
        <authorList>
            <person name="Roh S.W."/>
            <person name="Kim J.Y."/>
            <person name="Kim J.S."/>
        </authorList>
    </citation>
    <scope>NUCLEOTIDE SEQUENCE [LARGE SCALE GENOMIC DNA]</scope>
    <source>
        <strain evidence="4">CBA4604</strain>
    </source>
</reference>
<protein>
    <submittedName>
        <fullName evidence="3">Uncharacterized protein</fullName>
    </submittedName>
</protein>
<evidence type="ECO:0000313" key="4">
    <source>
        <dbReference type="Proteomes" id="UP000234882"/>
    </source>
</evidence>
<feature type="transmembrane region" description="Helical" evidence="2">
    <location>
        <begin position="86"/>
        <end position="104"/>
    </location>
</feature>
<gene>
    <name evidence="3" type="ORF">CYR75_10680</name>
</gene>
<proteinExistence type="predicted"/>
<name>A0A2K9MJG6_9RHOB</name>
<organism evidence="3 4">
    <name type="scientific">Paracoccus jeotgali</name>
    <dbReference type="NCBI Taxonomy" id="2065379"/>
    <lineage>
        <taxon>Bacteria</taxon>
        <taxon>Pseudomonadati</taxon>
        <taxon>Pseudomonadota</taxon>
        <taxon>Alphaproteobacteria</taxon>
        <taxon>Rhodobacterales</taxon>
        <taxon>Paracoccaceae</taxon>
        <taxon>Paracoccus</taxon>
    </lineage>
</organism>
<keyword evidence="2" id="KW-0472">Membrane</keyword>
<dbReference type="EMBL" id="CP025583">
    <property type="protein sequence ID" value="AUM74685.1"/>
    <property type="molecule type" value="Genomic_DNA"/>
</dbReference>
<keyword evidence="1" id="KW-0175">Coiled coil</keyword>
<sequence length="113" mass="12310">MPQAELSRDIAAIRERLESFIAESPGTPAEDRDALARLDNLEAMIGLKAEEVASLAVIAQRVAGLENELQRTEARMQNQINNLNSLSLALFGALLVAVLGSAIWRNISLRKAE</sequence>
<evidence type="ECO:0000256" key="1">
    <source>
        <dbReference type="SAM" id="Coils"/>
    </source>
</evidence>
<dbReference type="KEGG" id="paru:CYR75_10680"/>
<keyword evidence="2" id="KW-0812">Transmembrane</keyword>
<dbReference type="Proteomes" id="UP000234882">
    <property type="component" value="Chromosome"/>
</dbReference>
<dbReference type="AlphaFoldDB" id="A0A2K9MJG6"/>
<evidence type="ECO:0000256" key="2">
    <source>
        <dbReference type="SAM" id="Phobius"/>
    </source>
</evidence>
<evidence type="ECO:0000313" key="3">
    <source>
        <dbReference type="EMBL" id="AUM74685.1"/>
    </source>
</evidence>
<keyword evidence="2" id="KW-1133">Transmembrane helix</keyword>
<keyword evidence="4" id="KW-1185">Reference proteome</keyword>
<accession>A0A2K9MJG6</accession>
<feature type="coiled-coil region" evidence="1">
    <location>
        <begin position="55"/>
        <end position="89"/>
    </location>
</feature>